<organism evidence="8">
    <name type="scientific">Salmonella enterica subsp. enterica serovar Ouagadougou</name>
    <dbReference type="NCBI Taxonomy" id="2564899"/>
    <lineage>
        <taxon>Bacteria</taxon>
        <taxon>Pseudomonadati</taxon>
        <taxon>Pseudomonadota</taxon>
        <taxon>Gammaproteobacteria</taxon>
        <taxon>Enterobacterales</taxon>
        <taxon>Enterobacteriaceae</taxon>
        <taxon>Salmonella</taxon>
    </lineage>
</organism>
<dbReference type="GO" id="GO:0003677">
    <property type="term" value="F:DNA binding"/>
    <property type="evidence" value="ECO:0007669"/>
    <property type="project" value="UniProtKB-UniRule"/>
</dbReference>
<dbReference type="EMBL" id="AAHEBA010000012">
    <property type="protein sequence ID" value="EBV0635963.1"/>
    <property type="molecule type" value="Genomic_DNA"/>
</dbReference>
<dbReference type="SUPFAM" id="SSF56349">
    <property type="entry name" value="DNA breaking-rejoining enzymes"/>
    <property type="match status" value="1"/>
</dbReference>
<evidence type="ECO:0000256" key="3">
    <source>
        <dbReference type="ARBA" id="ARBA00023125"/>
    </source>
</evidence>
<reference evidence="8" key="1">
    <citation type="submission" date="2018-06" db="EMBL/GenBank/DDBJ databases">
        <authorList>
            <person name="Ashton P.M."/>
            <person name="Dallman T."/>
            <person name="Nair S."/>
            <person name="De Pinna E."/>
            <person name="Peters T."/>
            <person name="Grant K."/>
        </authorList>
    </citation>
    <scope>NUCLEOTIDE SEQUENCE</scope>
    <source>
        <strain evidence="8">458084</strain>
    </source>
</reference>
<dbReference type="Gene3D" id="3.30.160.390">
    <property type="entry name" value="Integrase, DNA-binding domain"/>
    <property type="match status" value="1"/>
</dbReference>
<evidence type="ECO:0000256" key="2">
    <source>
        <dbReference type="ARBA" id="ARBA00022908"/>
    </source>
</evidence>
<dbReference type="PROSITE" id="PS51900">
    <property type="entry name" value="CB"/>
    <property type="match status" value="1"/>
</dbReference>
<evidence type="ECO:0000256" key="5">
    <source>
        <dbReference type="PROSITE-ProRule" id="PRU01248"/>
    </source>
</evidence>
<evidence type="ECO:0000259" key="7">
    <source>
        <dbReference type="PROSITE" id="PS51900"/>
    </source>
</evidence>
<dbReference type="PANTHER" id="PTHR30629:SF9">
    <property type="entry name" value="PROTEIN INTB-RELATED"/>
    <property type="match status" value="1"/>
</dbReference>
<dbReference type="Pfam" id="PF22022">
    <property type="entry name" value="Phage_int_M"/>
    <property type="match status" value="1"/>
</dbReference>
<comment type="similarity">
    <text evidence="1">Belongs to the 'phage' integrase family.</text>
</comment>
<sequence>MALTDAKIRAAKPDEKPYKLADTGNMHLLVHPNGSRYWRLRYRHQGKEKTLALGLYPDISLSEARSLRDEARKLIAQGIDPCEQKRAKKSDSEASDTFETIARQWHASNKKWSEAHRAKVLTSLETHVFPSIGSRDIKTLKTPDLLVPVKEAESKEIYETASRLQQRISAVMRYAAQSGIIDYNPAIDMAGALATVEREHRPALPLHRLSELITRIDVYKGQPLTRLAVELTLLIFIRSSELRFARWSEIDFKKSMWVIPPKRELIPGVKFSERGSKMKTPHMVPLSSQALEILKQIKQISGEYDLIFTGDRDPYKPMSENTVNTALRVMGYNTKVEVCGHGFRTMACSSLIESGLWSKDAVERQMSHQERNGVRAAYIHKAEFIDERKLMLQWWADFLDANREETISPFDYAKLNNPMQTR</sequence>
<proteinExistence type="inferred from homology"/>
<dbReference type="InterPro" id="IPR013762">
    <property type="entry name" value="Integrase-like_cat_sf"/>
</dbReference>
<evidence type="ECO:0000259" key="6">
    <source>
        <dbReference type="PROSITE" id="PS51898"/>
    </source>
</evidence>
<dbReference type="InterPro" id="IPR011010">
    <property type="entry name" value="DNA_brk_join_enz"/>
</dbReference>
<feature type="domain" description="Core-binding (CB)" evidence="7">
    <location>
        <begin position="96"/>
        <end position="176"/>
    </location>
</feature>
<feature type="domain" description="Tyr recombinase" evidence="6">
    <location>
        <begin position="199"/>
        <end position="392"/>
    </location>
</feature>
<dbReference type="InterPro" id="IPR002104">
    <property type="entry name" value="Integrase_catalytic"/>
</dbReference>
<dbReference type="Gene3D" id="1.10.443.10">
    <property type="entry name" value="Intergrase catalytic core"/>
    <property type="match status" value="1"/>
</dbReference>
<dbReference type="AlphaFoldDB" id="A0A5I0D6H1"/>
<dbReference type="CDD" id="cd00801">
    <property type="entry name" value="INT_P4_C"/>
    <property type="match status" value="1"/>
</dbReference>
<dbReference type="InterPro" id="IPR038488">
    <property type="entry name" value="Integrase_DNA-bd_sf"/>
</dbReference>
<dbReference type="InterPro" id="IPR050808">
    <property type="entry name" value="Phage_Integrase"/>
</dbReference>
<dbReference type="InterPro" id="IPR053876">
    <property type="entry name" value="Phage_int_M"/>
</dbReference>
<dbReference type="GO" id="GO:0015074">
    <property type="term" value="P:DNA integration"/>
    <property type="evidence" value="ECO:0007669"/>
    <property type="project" value="UniProtKB-KW"/>
</dbReference>
<keyword evidence="3 5" id="KW-0238">DNA-binding</keyword>
<dbReference type="Pfam" id="PF13356">
    <property type="entry name" value="Arm-DNA-bind_3"/>
    <property type="match status" value="1"/>
</dbReference>
<dbReference type="PROSITE" id="PS51898">
    <property type="entry name" value="TYR_RECOMBINASE"/>
    <property type="match status" value="1"/>
</dbReference>
<dbReference type="PANTHER" id="PTHR30629">
    <property type="entry name" value="PROPHAGE INTEGRASE"/>
    <property type="match status" value="1"/>
</dbReference>
<evidence type="ECO:0000256" key="1">
    <source>
        <dbReference type="ARBA" id="ARBA00008857"/>
    </source>
</evidence>
<dbReference type="InterPro" id="IPR010998">
    <property type="entry name" value="Integrase_recombinase_N"/>
</dbReference>
<evidence type="ECO:0000256" key="4">
    <source>
        <dbReference type="ARBA" id="ARBA00023172"/>
    </source>
</evidence>
<keyword evidence="2" id="KW-0229">DNA integration</keyword>
<accession>A0A5I0D6H1</accession>
<name>A0A5I0D6H1_SALET</name>
<dbReference type="Pfam" id="PF00589">
    <property type="entry name" value="Phage_integrase"/>
    <property type="match status" value="1"/>
</dbReference>
<dbReference type="InterPro" id="IPR025166">
    <property type="entry name" value="Integrase_DNA_bind_dom"/>
</dbReference>
<keyword evidence="4" id="KW-0233">DNA recombination</keyword>
<gene>
    <name evidence="8" type="ORF">DNM41_13690</name>
</gene>
<dbReference type="InterPro" id="IPR044068">
    <property type="entry name" value="CB"/>
</dbReference>
<evidence type="ECO:0000313" key="8">
    <source>
        <dbReference type="EMBL" id="EBV0635963.1"/>
    </source>
</evidence>
<comment type="caution">
    <text evidence="8">The sequence shown here is derived from an EMBL/GenBank/DDBJ whole genome shotgun (WGS) entry which is preliminary data.</text>
</comment>
<dbReference type="GO" id="GO:0006310">
    <property type="term" value="P:DNA recombination"/>
    <property type="evidence" value="ECO:0007669"/>
    <property type="project" value="UniProtKB-KW"/>
</dbReference>
<protein>
    <submittedName>
        <fullName evidence="8">Integrase</fullName>
    </submittedName>
</protein>
<dbReference type="Gene3D" id="1.10.150.130">
    <property type="match status" value="1"/>
</dbReference>